<dbReference type="PROSITE" id="PS50076">
    <property type="entry name" value="DNAJ_2"/>
    <property type="match status" value="1"/>
</dbReference>
<accession>A0A6V7Y743</accession>
<reference evidence="4 5" key="1">
    <citation type="submission" date="2020-08" db="EMBL/GenBank/DDBJ databases">
        <authorList>
            <person name="Koutsovoulos G."/>
            <person name="Danchin GJ E."/>
        </authorList>
    </citation>
    <scope>NUCLEOTIDE SEQUENCE [LARGE SCALE GENOMIC DNA]</scope>
</reference>
<dbReference type="Gene3D" id="1.10.287.110">
    <property type="entry name" value="DnaJ domain"/>
    <property type="match status" value="1"/>
</dbReference>
<dbReference type="SUPFAM" id="SSF46565">
    <property type="entry name" value="Chaperone J-domain"/>
    <property type="match status" value="1"/>
</dbReference>
<dbReference type="EMBL" id="CAJEWN010003343">
    <property type="protein sequence ID" value="CAD2207364.1"/>
    <property type="molecule type" value="Genomic_DNA"/>
</dbReference>
<evidence type="ECO:0000256" key="2">
    <source>
        <dbReference type="SAM" id="SignalP"/>
    </source>
</evidence>
<feature type="chain" id="PRO_5027574676" description="J domain-containing protein" evidence="2">
    <location>
        <begin position="19"/>
        <end position="156"/>
    </location>
</feature>
<feature type="compositionally biased region" description="Polar residues" evidence="1">
    <location>
        <begin position="96"/>
        <end position="111"/>
    </location>
</feature>
<dbReference type="AlphaFoldDB" id="A0A6V7Y743"/>
<feature type="domain" description="J" evidence="3">
    <location>
        <begin position="21"/>
        <end position="86"/>
    </location>
</feature>
<name>A0A6V7Y743_MELEN</name>
<dbReference type="Proteomes" id="UP000580250">
    <property type="component" value="Unassembled WGS sequence"/>
</dbReference>
<dbReference type="Pfam" id="PF00226">
    <property type="entry name" value="DnaJ"/>
    <property type="match status" value="1"/>
</dbReference>
<proteinExistence type="predicted"/>
<evidence type="ECO:0000259" key="3">
    <source>
        <dbReference type="PROSITE" id="PS50076"/>
    </source>
</evidence>
<dbReference type="SMART" id="SM00271">
    <property type="entry name" value="DnaJ"/>
    <property type="match status" value="1"/>
</dbReference>
<dbReference type="OrthoDB" id="10250354at2759"/>
<comment type="caution">
    <text evidence="4">The sequence shown here is derived from an EMBL/GenBank/DDBJ whole genome shotgun (WGS) entry which is preliminary data.</text>
</comment>
<dbReference type="PRINTS" id="PR00625">
    <property type="entry name" value="JDOMAIN"/>
</dbReference>
<dbReference type="InterPro" id="IPR050817">
    <property type="entry name" value="DjlA_DnaK_co-chaperone"/>
</dbReference>
<evidence type="ECO:0000256" key="1">
    <source>
        <dbReference type="SAM" id="MobiDB-lite"/>
    </source>
</evidence>
<feature type="compositionally biased region" description="Low complexity" evidence="1">
    <location>
        <begin position="122"/>
        <end position="133"/>
    </location>
</feature>
<protein>
    <recommendedName>
        <fullName evidence="3">J domain-containing protein</fullName>
    </recommendedName>
</protein>
<keyword evidence="2" id="KW-0732">Signal</keyword>
<organism evidence="4 5">
    <name type="scientific">Meloidogyne enterolobii</name>
    <name type="common">Root-knot nematode worm</name>
    <name type="synonym">Meloidogyne mayaguensis</name>
    <dbReference type="NCBI Taxonomy" id="390850"/>
    <lineage>
        <taxon>Eukaryota</taxon>
        <taxon>Metazoa</taxon>
        <taxon>Ecdysozoa</taxon>
        <taxon>Nematoda</taxon>
        <taxon>Chromadorea</taxon>
        <taxon>Rhabditida</taxon>
        <taxon>Tylenchina</taxon>
        <taxon>Tylenchomorpha</taxon>
        <taxon>Tylenchoidea</taxon>
        <taxon>Meloidogynidae</taxon>
        <taxon>Meloidogyninae</taxon>
        <taxon>Meloidogyne</taxon>
    </lineage>
</organism>
<gene>
    <name evidence="4" type="ORF">MENT_LOCUS61288</name>
</gene>
<dbReference type="PANTHER" id="PTHR24074">
    <property type="entry name" value="CO-CHAPERONE PROTEIN DJLA"/>
    <property type="match status" value="1"/>
</dbReference>
<feature type="signal peptide" evidence="2">
    <location>
        <begin position="1"/>
        <end position="18"/>
    </location>
</feature>
<evidence type="ECO:0000313" key="5">
    <source>
        <dbReference type="Proteomes" id="UP000580250"/>
    </source>
</evidence>
<sequence length="156" mass="17931">MHFNLPLFLLIFLVIVEAIPDHYKTLDVSQNASKDEIKKAYKKLMLKYHPDKNKNDPKALETTQKINAAYDILKDDETRRNHDNELRSFYGYTYKTSGGSSTMHGESSTPPEGSFTRSDENSSTSPDTTPDGTSPKEQKHIQIQVFYYKFIAQLNY</sequence>
<dbReference type="CDD" id="cd06257">
    <property type="entry name" value="DnaJ"/>
    <property type="match status" value="1"/>
</dbReference>
<feature type="region of interest" description="Disordered" evidence="1">
    <location>
        <begin position="96"/>
        <end position="138"/>
    </location>
</feature>
<evidence type="ECO:0000313" key="4">
    <source>
        <dbReference type="EMBL" id="CAD2207364.1"/>
    </source>
</evidence>
<dbReference type="InterPro" id="IPR001623">
    <property type="entry name" value="DnaJ_domain"/>
</dbReference>
<dbReference type="InterPro" id="IPR036869">
    <property type="entry name" value="J_dom_sf"/>
</dbReference>